<dbReference type="InterPro" id="IPR017871">
    <property type="entry name" value="ABC_transporter-like_CS"/>
</dbReference>
<organism evidence="9 10">
    <name type="scientific">Bifidobacterium tibiigranuli</name>
    <dbReference type="NCBI Taxonomy" id="2172043"/>
    <lineage>
        <taxon>Bacteria</taxon>
        <taxon>Bacillati</taxon>
        <taxon>Actinomycetota</taxon>
        <taxon>Actinomycetes</taxon>
        <taxon>Bifidobacteriales</taxon>
        <taxon>Bifidobacteriaceae</taxon>
        <taxon>Bifidobacterium</taxon>
    </lineage>
</organism>
<dbReference type="InterPro" id="IPR027417">
    <property type="entry name" value="P-loop_NTPase"/>
</dbReference>
<keyword evidence="4" id="KW-1003">Cell membrane</keyword>
<dbReference type="GO" id="GO:0005886">
    <property type="term" value="C:plasma membrane"/>
    <property type="evidence" value="ECO:0007669"/>
    <property type="project" value="UniProtKB-SubCell"/>
</dbReference>
<comment type="subcellular location">
    <subcellularLocation>
        <location evidence="1">Cell membrane</location>
        <topology evidence="1">Peripheral membrane protein</topology>
    </subcellularLocation>
</comment>
<evidence type="ECO:0000313" key="9">
    <source>
        <dbReference type="EMBL" id="KAE8128474.1"/>
    </source>
</evidence>
<dbReference type="Pfam" id="PF00005">
    <property type="entry name" value="ABC_tran"/>
    <property type="match status" value="1"/>
</dbReference>
<evidence type="ECO:0000256" key="7">
    <source>
        <dbReference type="ARBA" id="ARBA00023136"/>
    </source>
</evidence>
<dbReference type="GO" id="GO:0015833">
    <property type="term" value="P:peptide transport"/>
    <property type="evidence" value="ECO:0007669"/>
    <property type="project" value="InterPro"/>
</dbReference>
<dbReference type="GO" id="GO:0005524">
    <property type="term" value="F:ATP binding"/>
    <property type="evidence" value="ECO:0007669"/>
    <property type="project" value="UniProtKB-KW"/>
</dbReference>
<dbReference type="Pfam" id="PF08352">
    <property type="entry name" value="oligo_HPY"/>
    <property type="match status" value="1"/>
</dbReference>
<name>A0A5N6S3T1_9BIFI</name>
<dbReference type="RefSeq" id="WP_152580826.1">
    <property type="nucleotide sequence ID" value="NZ_QDAG01000005.1"/>
</dbReference>
<gene>
    <name evidence="9" type="ORF">DDE84_06225</name>
</gene>
<dbReference type="InterPro" id="IPR003593">
    <property type="entry name" value="AAA+_ATPase"/>
</dbReference>
<proteinExistence type="inferred from homology"/>
<dbReference type="OrthoDB" id="3677453at2"/>
<evidence type="ECO:0000256" key="2">
    <source>
        <dbReference type="ARBA" id="ARBA00005417"/>
    </source>
</evidence>
<dbReference type="PANTHER" id="PTHR43297">
    <property type="entry name" value="OLIGOPEPTIDE TRANSPORT ATP-BINDING PROTEIN APPD"/>
    <property type="match status" value="1"/>
</dbReference>
<dbReference type="InterPro" id="IPR003439">
    <property type="entry name" value="ABC_transporter-like_ATP-bd"/>
</dbReference>
<comment type="similarity">
    <text evidence="2">Belongs to the ABC transporter superfamily.</text>
</comment>
<dbReference type="GO" id="GO:0016887">
    <property type="term" value="F:ATP hydrolysis activity"/>
    <property type="evidence" value="ECO:0007669"/>
    <property type="project" value="InterPro"/>
</dbReference>
<dbReference type="PROSITE" id="PS00211">
    <property type="entry name" value="ABC_TRANSPORTER_1"/>
    <property type="match status" value="1"/>
</dbReference>
<dbReference type="InterPro" id="IPR050388">
    <property type="entry name" value="ABC_Ni/Peptide_Import"/>
</dbReference>
<dbReference type="PROSITE" id="PS50893">
    <property type="entry name" value="ABC_TRANSPORTER_2"/>
    <property type="match status" value="1"/>
</dbReference>
<dbReference type="CDD" id="cd03257">
    <property type="entry name" value="ABC_NikE_OppD_transporters"/>
    <property type="match status" value="1"/>
</dbReference>
<feature type="domain" description="ABC transporter" evidence="8">
    <location>
        <begin position="5"/>
        <end position="257"/>
    </location>
</feature>
<dbReference type="SUPFAM" id="SSF52540">
    <property type="entry name" value="P-loop containing nucleoside triphosphate hydrolases"/>
    <property type="match status" value="1"/>
</dbReference>
<keyword evidence="7" id="KW-0472">Membrane</keyword>
<keyword evidence="6 9" id="KW-0067">ATP-binding</keyword>
<protein>
    <submittedName>
        <fullName evidence="9">ABC transporter ATP-binding protein</fullName>
    </submittedName>
</protein>
<evidence type="ECO:0000256" key="3">
    <source>
        <dbReference type="ARBA" id="ARBA00022448"/>
    </source>
</evidence>
<evidence type="ECO:0000256" key="1">
    <source>
        <dbReference type="ARBA" id="ARBA00004202"/>
    </source>
</evidence>
<evidence type="ECO:0000313" key="10">
    <source>
        <dbReference type="Proteomes" id="UP000325415"/>
    </source>
</evidence>
<dbReference type="InterPro" id="IPR013563">
    <property type="entry name" value="Oligopep_ABC_C"/>
</dbReference>
<dbReference type="SMART" id="SM00382">
    <property type="entry name" value="AAA"/>
    <property type="match status" value="1"/>
</dbReference>
<dbReference type="GeneID" id="78127277"/>
<dbReference type="EMBL" id="QDAG01000005">
    <property type="protein sequence ID" value="KAE8128474.1"/>
    <property type="molecule type" value="Genomic_DNA"/>
</dbReference>
<evidence type="ECO:0000256" key="4">
    <source>
        <dbReference type="ARBA" id="ARBA00022475"/>
    </source>
</evidence>
<dbReference type="Gene3D" id="3.40.50.300">
    <property type="entry name" value="P-loop containing nucleotide triphosphate hydrolases"/>
    <property type="match status" value="1"/>
</dbReference>
<evidence type="ECO:0000259" key="8">
    <source>
        <dbReference type="PROSITE" id="PS50893"/>
    </source>
</evidence>
<dbReference type="AlphaFoldDB" id="A0A5N6S3T1"/>
<dbReference type="FunFam" id="3.40.50.300:FF:000016">
    <property type="entry name" value="Oligopeptide ABC transporter ATP-binding component"/>
    <property type="match status" value="1"/>
</dbReference>
<keyword evidence="5" id="KW-0547">Nucleotide-binding</keyword>
<keyword evidence="10" id="KW-1185">Reference proteome</keyword>
<dbReference type="NCBIfam" id="TIGR01727">
    <property type="entry name" value="oligo_HPY"/>
    <property type="match status" value="1"/>
</dbReference>
<dbReference type="Proteomes" id="UP000325415">
    <property type="component" value="Unassembled WGS sequence"/>
</dbReference>
<sequence length="333" mass="36697">MSNLLEIDNLKVGFKNSSSQWTNAVDGVSIAVRPGEILGIVGESGCGKSVTMFSVLKLHDQRNTRYAGEIRFEDTELLTVPEKDMRQLRGKDIGFIFQNPMSSLNPLLTIGQQIRETVTSHRKHLPKKEVEALCIKALDDAGADDSAVWMSKYPYQLSGGMLQRVVIAIALVNEPKLLIADEPTTALDVTIQAQLLKVLCHIRDERGMSIVLITHDMGVVAETCDRVAVMYLGQIVETASVDELFANPRHPYTQGLLAATPPMVGKIPERLNTISGSVPQLSEVAKGCRFASRCPFASQECLSGDIPMFDVDEQHQSRCIKFNTIPDFRKVTA</sequence>
<keyword evidence="3" id="KW-0813">Transport</keyword>
<comment type="caution">
    <text evidence="9">The sequence shown here is derived from an EMBL/GenBank/DDBJ whole genome shotgun (WGS) entry which is preliminary data.</text>
</comment>
<accession>A0A5N6S3T1</accession>
<dbReference type="PANTHER" id="PTHR43297:SF2">
    <property type="entry name" value="DIPEPTIDE TRANSPORT ATP-BINDING PROTEIN DPPD"/>
    <property type="match status" value="1"/>
</dbReference>
<reference evidence="9 10" key="1">
    <citation type="submission" date="2018-04" db="EMBL/GenBank/DDBJ databases">
        <authorList>
            <person name="Eckel V.P."/>
            <person name="Vogel R.F."/>
        </authorList>
    </citation>
    <scope>NUCLEOTIDE SEQUENCE [LARGE SCALE GENOMIC DNA]</scope>
    <source>
        <strain evidence="10">TMW 2.1764</strain>
    </source>
</reference>
<evidence type="ECO:0000256" key="6">
    <source>
        <dbReference type="ARBA" id="ARBA00022840"/>
    </source>
</evidence>
<evidence type="ECO:0000256" key="5">
    <source>
        <dbReference type="ARBA" id="ARBA00022741"/>
    </source>
</evidence>